<dbReference type="InterPro" id="IPR003749">
    <property type="entry name" value="ThiS/MoaD-like"/>
</dbReference>
<evidence type="ECO:0000313" key="5">
    <source>
        <dbReference type="EMBL" id="KAB4185973.1"/>
    </source>
</evidence>
<evidence type="ECO:0000313" key="14">
    <source>
        <dbReference type="Proteomes" id="UP000442334"/>
    </source>
</evidence>
<dbReference type="PANTHER" id="PTHR34472:SF1">
    <property type="entry name" value="SULFUR CARRIER PROTEIN THIS"/>
    <property type="match status" value="1"/>
</dbReference>
<organism evidence="1 8">
    <name type="scientific">Bacteroides uniformis</name>
    <dbReference type="NCBI Taxonomy" id="820"/>
    <lineage>
        <taxon>Bacteria</taxon>
        <taxon>Pseudomonadati</taxon>
        <taxon>Bacteroidota</taxon>
        <taxon>Bacteroidia</taxon>
        <taxon>Bacteroidales</taxon>
        <taxon>Bacteroidaceae</taxon>
        <taxon>Bacteroides</taxon>
    </lineage>
</organism>
<dbReference type="InterPro" id="IPR016155">
    <property type="entry name" value="Mopterin_synth/thiamin_S_b"/>
</dbReference>
<reference evidence="1 8" key="1">
    <citation type="submission" date="2015-09" db="EMBL/GenBank/DDBJ databases">
        <authorList>
            <consortium name="Pathogen Informatics"/>
        </authorList>
    </citation>
    <scope>NUCLEOTIDE SEQUENCE [LARGE SCALE GENOMIC DNA]</scope>
    <source>
        <strain evidence="1 8">2789STDY5608791</strain>
    </source>
</reference>
<evidence type="ECO:0000313" key="4">
    <source>
        <dbReference type="EMBL" id="KAB4125834.1"/>
    </source>
</evidence>
<evidence type="ECO:0000313" key="6">
    <source>
        <dbReference type="EMBL" id="RGS56255.1"/>
    </source>
</evidence>
<accession>A0A174DXG0</accession>
<dbReference type="EMBL" id="CYZF01000004">
    <property type="protein sequence ID" value="CUO29897.1"/>
    <property type="molecule type" value="Genomic_DNA"/>
</dbReference>
<dbReference type="Gene3D" id="3.10.20.30">
    <property type="match status" value="1"/>
</dbReference>
<dbReference type="InterPro" id="IPR010035">
    <property type="entry name" value="Thi_S"/>
</dbReference>
<dbReference type="EMBL" id="WCUA01000007">
    <property type="protein sequence ID" value="KAB4185973.1"/>
    <property type="molecule type" value="Genomic_DNA"/>
</dbReference>
<dbReference type="PANTHER" id="PTHR34472">
    <property type="entry name" value="SULFUR CARRIER PROTEIN THIS"/>
    <property type="match status" value="1"/>
</dbReference>
<dbReference type="EMBL" id="QRJL01000010">
    <property type="protein sequence ID" value="RHH28741.1"/>
    <property type="molecule type" value="Genomic_DNA"/>
</dbReference>
<dbReference type="SUPFAM" id="SSF54285">
    <property type="entry name" value="MoaD/ThiS"/>
    <property type="match status" value="1"/>
</dbReference>
<dbReference type="Proteomes" id="UP000283766">
    <property type="component" value="Unassembled WGS sequence"/>
</dbReference>
<sequence length="65" mass="7094">MKVLVNNKEVKTGASTLSQLIEELALPAQGIAIAVDNHIVLRTEWPQYALREYMSIIIIKAACGG</sequence>
<reference evidence="11 12" key="3">
    <citation type="journal article" date="2019" name="Nat. Med.">
        <title>A library of human gut bacterial isolates paired with longitudinal multiomics data enables mechanistic microbiome research.</title>
        <authorList>
            <person name="Poyet M."/>
            <person name="Groussin M."/>
            <person name="Gibbons S.M."/>
            <person name="Avila-Pacheco J."/>
            <person name="Jiang X."/>
            <person name="Kearney S.M."/>
            <person name="Perrotta A.R."/>
            <person name="Berdy B."/>
            <person name="Zhao S."/>
            <person name="Lieberman T.D."/>
            <person name="Swanson P.K."/>
            <person name="Smith M."/>
            <person name="Roesemann S."/>
            <person name="Alexander J.E."/>
            <person name="Rich S.A."/>
            <person name="Livny J."/>
            <person name="Vlamakis H."/>
            <person name="Clish C."/>
            <person name="Bullock K."/>
            <person name="Deik A."/>
            <person name="Scott J."/>
            <person name="Pierce K.A."/>
            <person name="Xavier R.J."/>
            <person name="Alm E.J."/>
        </authorList>
    </citation>
    <scope>NUCLEOTIDE SEQUENCE [LARGE SCALE GENOMIC DNA]</scope>
    <source>
        <strain evidence="5 14">BIOML-A21</strain>
        <strain evidence="2 13">BIOML-A36</strain>
        <strain evidence="4 12">BIOML-A37</strain>
        <strain evidence="3 11">BIOML-A38</strain>
    </source>
</reference>
<dbReference type="Proteomes" id="UP000441711">
    <property type="component" value="Unassembled WGS sequence"/>
</dbReference>
<dbReference type="NCBIfam" id="TIGR01683">
    <property type="entry name" value="thiS"/>
    <property type="match status" value="1"/>
</dbReference>
<dbReference type="Proteomes" id="UP000095419">
    <property type="component" value="Unassembled WGS sequence"/>
</dbReference>
<dbReference type="CDD" id="cd00565">
    <property type="entry name" value="Ubl_ThiS"/>
    <property type="match status" value="1"/>
</dbReference>
<dbReference type="Proteomes" id="UP000285283">
    <property type="component" value="Unassembled WGS sequence"/>
</dbReference>
<dbReference type="Pfam" id="PF02597">
    <property type="entry name" value="ThiS"/>
    <property type="match status" value="1"/>
</dbReference>
<reference evidence="9 10" key="2">
    <citation type="submission" date="2018-08" db="EMBL/GenBank/DDBJ databases">
        <title>A genome reference for cultivated species of the human gut microbiota.</title>
        <authorList>
            <person name="Zou Y."/>
            <person name="Xue W."/>
            <person name="Luo G."/>
        </authorList>
    </citation>
    <scope>NUCLEOTIDE SEQUENCE [LARGE SCALE GENOMIC DNA]</scope>
    <source>
        <strain evidence="6 10">AF21-53</strain>
        <strain evidence="7 9">AM18-14LB</strain>
    </source>
</reference>
<dbReference type="Proteomes" id="UP000442334">
    <property type="component" value="Unassembled WGS sequence"/>
</dbReference>
<dbReference type="EMBL" id="WCUP01000003">
    <property type="protein sequence ID" value="KAB4110894.1"/>
    <property type="molecule type" value="Genomic_DNA"/>
</dbReference>
<evidence type="ECO:0000313" key="12">
    <source>
        <dbReference type="Proteomes" id="UP000438773"/>
    </source>
</evidence>
<dbReference type="InterPro" id="IPR012675">
    <property type="entry name" value="Beta-grasp_dom_sf"/>
</dbReference>
<evidence type="ECO:0000313" key="8">
    <source>
        <dbReference type="Proteomes" id="UP000095419"/>
    </source>
</evidence>
<dbReference type="EMBL" id="QRVP01000003">
    <property type="protein sequence ID" value="RGS56255.1"/>
    <property type="molecule type" value="Genomic_DNA"/>
</dbReference>
<evidence type="ECO:0000313" key="10">
    <source>
        <dbReference type="Proteomes" id="UP000285283"/>
    </source>
</evidence>
<dbReference type="EMBL" id="WCUQ01000004">
    <property type="protein sequence ID" value="KAB4125834.1"/>
    <property type="molecule type" value="Genomic_DNA"/>
</dbReference>
<evidence type="ECO:0000313" key="2">
    <source>
        <dbReference type="EMBL" id="KAB4110894.1"/>
    </source>
</evidence>
<dbReference type="Proteomes" id="UP000438773">
    <property type="component" value="Unassembled WGS sequence"/>
</dbReference>
<proteinExistence type="predicted"/>
<evidence type="ECO:0000313" key="3">
    <source>
        <dbReference type="EMBL" id="KAB4111127.1"/>
    </source>
</evidence>
<protein>
    <submittedName>
        <fullName evidence="1">Sulfur carrier protein ThiS</fullName>
    </submittedName>
</protein>
<evidence type="ECO:0000313" key="13">
    <source>
        <dbReference type="Proteomes" id="UP000441711"/>
    </source>
</evidence>
<dbReference type="Proteomes" id="UP000434462">
    <property type="component" value="Unassembled WGS sequence"/>
</dbReference>
<dbReference type="AlphaFoldDB" id="A0A174DXG0"/>
<evidence type="ECO:0000313" key="11">
    <source>
        <dbReference type="Proteomes" id="UP000434462"/>
    </source>
</evidence>
<name>A0A174DXG0_BACUN</name>
<dbReference type="EMBL" id="WCUR01000111">
    <property type="protein sequence ID" value="KAB4111127.1"/>
    <property type="molecule type" value="Genomic_DNA"/>
</dbReference>
<evidence type="ECO:0000313" key="9">
    <source>
        <dbReference type="Proteomes" id="UP000283766"/>
    </source>
</evidence>
<evidence type="ECO:0000313" key="1">
    <source>
        <dbReference type="EMBL" id="CUO29897.1"/>
    </source>
</evidence>
<evidence type="ECO:0000313" key="7">
    <source>
        <dbReference type="EMBL" id="RHH28741.1"/>
    </source>
</evidence>
<gene>
    <name evidence="2" type="primary">thiS</name>
    <name evidence="7" type="ORF">DW216_15080</name>
    <name evidence="6" type="ORF">DWX87_04150</name>
    <name evidence="1" type="ORF">ERS417307_01340</name>
    <name evidence="5" type="ORF">GAQ34_09045</name>
    <name evidence="2" type="ORF">GAQ70_05590</name>
    <name evidence="3" type="ORF">GAQ72_19050</name>
    <name evidence="4" type="ORF">GAQ75_08630</name>
</gene>
<dbReference type="RefSeq" id="WP_055288551.1">
    <property type="nucleotide sequence ID" value="NZ_CYZF01000004.1"/>
</dbReference>